<dbReference type="AlphaFoldDB" id="A0A835IIT3"/>
<evidence type="ECO:0000313" key="3">
    <source>
        <dbReference type="Proteomes" id="UP000631114"/>
    </source>
</evidence>
<comment type="caution">
    <text evidence="2">The sequence shown here is derived from an EMBL/GenBank/DDBJ whole genome shotgun (WGS) entry which is preliminary data.</text>
</comment>
<organism evidence="2 3">
    <name type="scientific">Coptis chinensis</name>
    <dbReference type="NCBI Taxonomy" id="261450"/>
    <lineage>
        <taxon>Eukaryota</taxon>
        <taxon>Viridiplantae</taxon>
        <taxon>Streptophyta</taxon>
        <taxon>Embryophyta</taxon>
        <taxon>Tracheophyta</taxon>
        <taxon>Spermatophyta</taxon>
        <taxon>Magnoliopsida</taxon>
        <taxon>Ranunculales</taxon>
        <taxon>Ranunculaceae</taxon>
        <taxon>Coptidoideae</taxon>
        <taxon>Coptis</taxon>
    </lineage>
</organism>
<evidence type="ECO:0000313" key="2">
    <source>
        <dbReference type="EMBL" id="KAF9618616.1"/>
    </source>
</evidence>
<feature type="signal peptide" evidence="1">
    <location>
        <begin position="1"/>
        <end position="16"/>
    </location>
</feature>
<dbReference type="PANTHER" id="PTHR45763:SF51">
    <property type="entry name" value="ALPHA_BETA-HYDROLASES SUPERFAMILY PROTEIN"/>
    <property type="match status" value="1"/>
</dbReference>
<keyword evidence="1" id="KW-0732">Signal</keyword>
<protein>
    <submittedName>
        <fullName evidence="2">Uncharacterized protein</fullName>
    </submittedName>
</protein>
<keyword evidence="3" id="KW-1185">Reference proteome</keyword>
<dbReference type="OrthoDB" id="1737955at2759"/>
<dbReference type="Proteomes" id="UP000631114">
    <property type="component" value="Unassembled WGS sequence"/>
</dbReference>
<dbReference type="PANTHER" id="PTHR45763">
    <property type="entry name" value="HYDROLASE, ALPHA/BETA FOLD FAMILY PROTEIN, EXPRESSED-RELATED"/>
    <property type="match status" value="1"/>
</dbReference>
<sequence>MGDILLVCNDLRLLGATLLTPVVNYWWPGFPANLTTEVYNQHFTQDQWTLRVAHYLPWLTYWWNTQKWFPASSVAAMKPAIFSQPHIALLPKFASIKNHLVWTIL</sequence>
<name>A0A835IIT3_9MAGN</name>
<proteinExistence type="predicted"/>
<feature type="chain" id="PRO_5032602513" evidence="1">
    <location>
        <begin position="17"/>
        <end position="105"/>
    </location>
</feature>
<dbReference type="EMBL" id="JADFTS010000002">
    <property type="protein sequence ID" value="KAF9618616.1"/>
    <property type="molecule type" value="Genomic_DNA"/>
</dbReference>
<accession>A0A835IIT3</accession>
<gene>
    <name evidence="2" type="ORF">IFM89_002311</name>
</gene>
<evidence type="ECO:0000256" key="1">
    <source>
        <dbReference type="SAM" id="SignalP"/>
    </source>
</evidence>
<reference evidence="2 3" key="1">
    <citation type="submission" date="2020-10" db="EMBL/GenBank/DDBJ databases">
        <title>The Coptis chinensis genome and diversification of protoberbering-type alkaloids.</title>
        <authorList>
            <person name="Wang B."/>
            <person name="Shu S."/>
            <person name="Song C."/>
            <person name="Liu Y."/>
        </authorList>
    </citation>
    <scope>NUCLEOTIDE SEQUENCE [LARGE SCALE GENOMIC DNA]</scope>
    <source>
        <strain evidence="2">HL-2020</strain>
        <tissue evidence="2">Leaf</tissue>
    </source>
</reference>